<comment type="function">
    <text evidence="9">Catalyzes the reversible conversion of 2-phosphoglycerate (2-PG) into phosphoenolpyruvate (PEP). It is essential for the degradation of carbohydrates via glycolysis.</text>
</comment>
<feature type="binding site" evidence="11">
    <location>
        <position position="377"/>
    </location>
    <ligand>
        <name>substrate</name>
    </ligand>
</feature>
<dbReference type="SUPFAM" id="SSF51604">
    <property type="entry name" value="Enolase C-terminal domain-like"/>
    <property type="match status" value="1"/>
</dbReference>
<keyword evidence="15" id="KW-0670">Pyruvate</keyword>
<evidence type="ECO:0000313" key="15">
    <source>
        <dbReference type="EMBL" id="OGZ65319.1"/>
    </source>
</evidence>
<dbReference type="SFLD" id="SFLDS00001">
    <property type="entry name" value="Enolase"/>
    <property type="match status" value="1"/>
</dbReference>
<feature type="binding site" evidence="9">
    <location>
        <position position="326"/>
    </location>
    <ligand>
        <name>(2R)-2-phosphoglycerate</name>
        <dbReference type="ChEBI" id="CHEBI:58289"/>
    </ligand>
</feature>
<feature type="domain" description="Enolase N-terminal" evidence="14">
    <location>
        <begin position="4"/>
        <end position="128"/>
    </location>
</feature>
<evidence type="ECO:0000256" key="11">
    <source>
        <dbReference type="PIRSR" id="PIRSR001400-2"/>
    </source>
</evidence>
<dbReference type="GO" id="GO:0004634">
    <property type="term" value="F:phosphopyruvate hydratase activity"/>
    <property type="evidence" value="ECO:0007669"/>
    <property type="project" value="UniProtKB-UniRule"/>
</dbReference>
<dbReference type="PANTHER" id="PTHR11902:SF1">
    <property type="entry name" value="ENOLASE"/>
    <property type="match status" value="1"/>
</dbReference>
<dbReference type="InterPro" id="IPR000941">
    <property type="entry name" value="Enolase"/>
</dbReference>
<feature type="binding site" evidence="11">
    <location>
        <position position="151"/>
    </location>
    <ligand>
        <name>substrate</name>
    </ligand>
</feature>
<dbReference type="Gene3D" id="3.30.390.10">
    <property type="entry name" value="Enolase-like, N-terminal domain"/>
    <property type="match status" value="1"/>
</dbReference>
<evidence type="ECO:0000256" key="4">
    <source>
        <dbReference type="ARBA" id="ARBA00017068"/>
    </source>
</evidence>
<dbReference type="PIRSF" id="PIRSF001400">
    <property type="entry name" value="Enolase"/>
    <property type="match status" value="1"/>
</dbReference>
<dbReference type="HAMAP" id="MF_00318">
    <property type="entry name" value="Enolase"/>
    <property type="match status" value="1"/>
</dbReference>
<comment type="similarity">
    <text evidence="2 9">Belongs to the enolase family.</text>
</comment>
<keyword evidence="9 12" id="KW-0479">Metal-binding</keyword>
<protein>
    <recommendedName>
        <fullName evidence="4 9">Enolase</fullName>
        <ecNumber evidence="3 9">4.2.1.11</ecNumber>
    </recommendedName>
    <alternativeName>
        <fullName evidence="9">2-phospho-D-glycerate hydro-lyase</fullName>
    </alternativeName>
    <alternativeName>
        <fullName evidence="9">2-phosphoglycerate dehydratase</fullName>
    </alternativeName>
</protein>
<feature type="binding site" evidence="11">
    <location>
        <position position="160"/>
    </location>
    <ligand>
        <name>substrate</name>
    </ligand>
</feature>
<dbReference type="GO" id="GO:0005576">
    <property type="term" value="C:extracellular region"/>
    <property type="evidence" value="ECO:0007669"/>
    <property type="project" value="UniProtKB-SubCell"/>
</dbReference>
<comment type="catalytic activity">
    <reaction evidence="9">
        <text>(2R)-2-phosphoglycerate = phosphoenolpyruvate + H2O</text>
        <dbReference type="Rhea" id="RHEA:10164"/>
        <dbReference type="ChEBI" id="CHEBI:15377"/>
        <dbReference type="ChEBI" id="CHEBI:58289"/>
        <dbReference type="ChEBI" id="CHEBI:58702"/>
        <dbReference type="EC" id="4.2.1.11"/>
    </reaction>
</comment>
<keyword evidence="9" id="KW-0963">Cytoplasm</keyword>
<dbReference type="Gene3D" id="3.20.20.120">
    <property type="entry name" value="Enolase-like C-terminal domain"/>
    <property type="match status" value="1"/>
</dbReference>
<dbReference type="GO" id="GO:0000287">
    <property type="term" value="F:magnesium ion binding"/>
    <property type="evidence" value="ECO:0007669"/>
    <property type="project" value="UniProtKB-UniRule"/>
</dbReference>
<dbReference type="GO" id="GO:0006096">
    <property type="term" value="P:glycolytic process"/>
    <property type="evidence" value="ECO:0007669"/>
    <property type="project" value="UniProtKB-UniRule"/>
</dbReference>
<evidence type="ECO:0000256" key="9">
    <source>
        <dbReference type="HAMAP-Rule" id="MF_00318"/>
    </source>
</evidence>
<feature type="binding site" evidence="9">
    <location>
        <position position="233"/>
    </location>
    <ligand>
        <name>Mg(2+)</name>
        <dbReference type="ChEBI" id="CHEBI:18420"/>
    </ligand>
</feature>
<dbReference type="PROSITE" id="PS00164">
    <property type="entry name" value="ENOLASE"/>
    <property type="match status" value="1"/>
</dbReference>
<feature type="binding site" evidence="9">
    <location>
        <position position="159"/>
    </location>
    <ligand>
        <name>(2R)-2-phosphoglycerate</name>
        <dbReference type="ChEBI" id="CHEBI:58289"/>
    </ligand>
</feature>
<dbReference type="GO" id="GO:0000015">
    <property type="term" value="C:phosphopyruvate hydratase complex"/>
    <property type="evidence" value="ECO:0007669"/>
    <property type="project" value="InterPro"/>
</dbReference>
<sequence>MSKIKEIIAREIKDSRGKPTVEVELETENGVFIASCPSGASTGKNEALELRDEDGRGVLRAIENVNKVIAPKLKGKEVANQKELDEIMIVLDGTENKSILGANAILPVSMAVCRAGAAALKLPLYAYISKISLNDLKMPLPSFNILNGGAHAKNELEFQEFMIVPQKKSFQENLVIGSVVFNKLTELLKERPEGVPQMGDEGGYAPQIGTVEQALFLIKGAIGEHQDVKIAMDCAASEFYRDGKYEVEDGKQLSRNEIVDFYKDLSERFPIISIEDPFSEEDWEGFKEIHKALPDTIIIGDDLTTTNIKKIKEAESKKACNGIIIKLNQIGTVSETIDAVNLAKSYGWKIMVSHRSGETMDSFIADLAVGTGADFIKSGAYTKDVRIVKYDRLLAIEQELSKNK</sequence>
<evidence type="ECO:0000313" key="16">
    <source>
        <dbReference type="Proteomes" id="UP000179183"/>
    </source>
</evidence>
<evidence type="ECO:0000256" key="6">
    <source>
        <dbReference type="ARBA" id="ARBA00022842"/>
    </source>
</evidence>
<dbReference type="EMBL" id="MHOQ01000046">
    <property type="protein sequence ID" value="OGZ65319.1"/>
    <property type="molecule type" value="Genomic_DNA"/>
</dbReference>
<dbReference type="SUPFAM" id="SSF54826">
    <property type="entry name" value="Enolase N-terminal domain-like"/>
    <property type="match status" value="1"/>
</dbReference>
<dbReference type="GO" id="GO:0009986">
    <property type="term" value="C:cell surface"/>
    <property type="evidence" value="ECO:0007669"/>
    <property type="project" value="UniProtKB-SubCell"/>
</dbReference>
<organism evidence="15 16">
    <name type="scientific">Candidatus Staskawiczbacteria bacterium RIFCSPHIGHO2_02_FULL_33_16</name>
    <dbReference type="NCBI Taxonomy" id="1802204"/>
    <lineage>
        <taxon>Bacteria</taxon>
        <taxon>Candidatus Staskawicziibacteriota</taxon>
    </lineage>
</organism>
<dbReference type="InterPro" id="IPR020810">
    <property type="entry name" value="Enolase_C"/>
</dbReference>
<comment type="subcellular location">
    <subcellularLocation>
        <location evidence="9">Cytoplasm</location>
    </subcellularLocation>
    <subcellularLocation>
        <location evidence="9">Secreted</location>
    </subcellularLocation>
    <subcellularLocation>
        <location evidence="9">Cell surface</location>
    </subcellularLocation>
    <text evidence="9">Fractions of enolase are present in both the cytoplasm and on the cell surface.</text>
</comment>
<evidence type="ECO:0000256" key="2">
    <source>
        <dbReference type="ARBA" id="ARBA00009604"/>
    </source>
</evidence>
<gene>
    <name evidence="9" type="primary">eno</name>
    <name evidence="15" type="ORF">A3D34_01860</name>
</gene>
<dbReference type="SMART" id="SM01192">
    <property type="entry name" value="Enolase_C"/>
    <property type="match status" value="1"/>
</dbReference>
<comment type="pathway">
    <text evidence="1 9">Carbohydrate degradation; glycolysis; pyruvate from D-glyceraldehyde 3-phosphate: step 4/5.</text>
</comment>
<dbReference type="Pfam" id="PF00113">
    <property type="entry name" value="Enolase_C"/>
    <property type="match status" value="1"/>
</dbReference>
<feature type="binding site" evidence="9 12">
    <location>
        <position position="275"/>
    </location>
    <ligand>
        <name>Mg(2+)</name>
        <dbReference type="ChEBI" id="CHEBI:18420"/>
    </ligand>
</feature>
<feature type="binding site" evidence="11">
    <location>
        <position position="275"/>
    </location>
    <ligand>
        <name>substrate</name>
    </ligand>
</feature>
<evidence type="ECO:0000256" key="8">
    <source>
        <dbReference type="ARBA" id="ARBA00023239"/>
    </source>
</evidence>
<comment type="caution">
    <text evidence="15">The sequence shown here is derived from an EMBL/GenBank/DDBJ whole genome shotgun (WGS) entry which is preliminary data.</text>
</comment>
<dbReference type="SMART" id="SM01193">
    <property type="entry name" value="Enolase_N"/>
    <property type="match status" value="1"/>
</dbReference>
<feature type="binding site" evidence="9 12">
    <location>
        <position position="301"/>
    </location>
    <ligand>
        <name>Mg(2+)</name>
        <dbReference type="ChEBI" id="CHEBI:18420"/>
    </ligand>
</feature>
<dbReference type="EC" id="4.2.1.11" evidence="3 9"/>
<comment type="cofactor">
    <cofactor evidence="12">
        <name>Mg(2+)</name>
        <dbReference type="ChEBI" id="CHEBI:18420"/>
    </cofactor>
    <text evidence="12">Mg(2+) is required for catalysis and for stabilizing the dimer.</text>
</comment>
<dbReference type="UniPathway" id="UPA00109">
    <property type="reaction ID" value="UER00187"/>
</dbReference>
<dbReference type="SFLD" id="SFLDF00002">
    <property type="entry name" value="enolase"/>
    <property type="match status" value="1"/>
</dbReference>
<feature type="binding site" evidence="9">
    <location>
        <position position="356"/>
    </location>
    <ligand>
        <name>(2R)-2-phosphoglycerate</name>
        <dbReference type="ChEBI" id="CHEBI:58289"/>
    </ligand>
</feature>
<evidence type="ECO:0000256" key="3">
    <source>
        <dbReference type="ARBA" id="ARBA00012058"/>
    </source>
</evidence>
<reference evidence="15 16" key="1">
    <citation type="journal article" date="2016" name="Nat. Commun.">
        <title>Thousands of microbial genomes shed light on interconnected biogeochemical processes in an aquifer system.</title>
        <authorList>
            <person name="Anantharaman K."/>
            <person name="Brown C.T."/>
            <person name="Hug L.A."/>
            <person name="Sharon I."/>
            <person name="Castelle C.J."/>
            <person name="Probst A.J."/>
            <person name="Thomas B.C."/>
            <person name="Singh A."/>
            <person name="Wilkins M.J."/>
            <person name="Karaoz U."/>
            <person name="Brodie E.L."/>
            <person name="Williams K.H."/>
            <person name="Hubbard S.S."/>
            <person name="Banfield J.F."/>
        </authorList>
    </citation>
    <scope>NUCLEOTIDE SEQUENCE [LARGE SCALE GENOMIC DNA]</scope>
</reference>
<feature type="binding site" evidence="11">
    <location>
        <begin position="353"/>
        <end position="356"/>
    </location>
    <ligand>
        <name>substrate</name>
    </ligand>
</feature>
<feature type="binding site" evidence="11">
    <location>
        <position position="301"/>
    </location>
    <ligand>
        <name>substrate</name>
    </ligand>
</feature>
<dbReference type="Pfam" id="PF03952">
    <property type="entry name" value="Enolase_N"/>
    <property type="match status" value="1"/>
</dbReference>
<proteinExistence type="inferred from homology"/>
<dbReference type="NCBIfam" id="TIGR01060">
    <property type="entry name" value="eno"/>
    <property type="match status" value="1"/>
</dbReference>
<comment type="cofactor">
    <cofactor evidence="9">
        <name>Mg(2+)</name>
        <dbReference type="ChEBI" id="CHEBI:18420"/>
    </cofactor>
    <text evidence="9">Binds a second Mg(2+) ion via substrate during catalysis.</text>
</comment>
<feature type="active site" description="Proton acceptor" evidence="9 10">
    <location>
        <position position="326"/>
    </location>
</feature>
<feature type="binding site" evidence="9">
    <location>
        <position position="355"/>
    </location>
    <ligand>
        <name>(2R)-2-phosphoglycerate</name>
        <dbReference type="ChEBI" id="CHEBI:58289"/>
    </ligand>
</feature>
<evidence type="ECO:0000256" key="12">
    <source>
        <dbReference type="PIRSR" id="PIRSR001400-3"/>
    </source>
</evidence>
<accession>A0A1G2HSE8</accession>
<dbReference type="PRINTS" id="PR00148">
    <property type="entry name" value="ENOLASE"/>
</dbReference>
<feature type="domain" description="Enolase C-terminal TIM barrel" evidence="13">
    <location>
        <begin position="135"/>
        <end position="403"/>
    </location>
</feature>
<dbReference type="InterPro" id="IPR020811">
    <property type="entry name" value="Enolase_N"/>
</dbReference>
<dbReference type="Proteomes" id="UP000179183">
    <property type="component" value="Unassembled WGS sequence"/>
</dbReference>
<evidence type="ECO:0000256" key="7">
    <source>
        <dbReference type="ARBA" id="ARBA00023152"/>
    </source>
</evidence>
<keyword evidence="6 9" id="KW-0460">Magnesium</keyword>
<evidence type="ECO:0000256" key="1">
    <source>
        <dbReference type="ARBA" id="ARBA00005031"/>
    </source>
</evidence>
<keyword evidence="7 9" id="KW-0324">Glycolysis</keyword>
<dbReference type="InterPro" id="IPR029017">
    <property type="entry name" value="Enolase-like_N"/>
</dbReference>
<dbReference type="PANTHER" id="PTHR11902">
    <property type="entry name" value="ENOLASE"/>
    <property type="match status" value="1"/>
</dbReference>
<dbReference type="CDD" id="cd03313">
    <property type="entry name" value="enolase"/>
    <property type="match status" value="1"/>
</dbReference>
<feature type="active site" description="Proton donor" evidence="9 10">
    <location>
        <position position="201"/>
    </location>
</feature>
<keyword evidence="8 9" id="KW-0456">Lyase</keyword>
<dbReference type="InterPro" id="IPR020809">
    <property type="entry name" value="Enolase_CS"/>
</dbReference>
<evidence type="ECO:0000256" key="10">
    <source>
        <dbReference type="PIRSR" id="PIRSR001400-1"/>
    </source>
</evidence>
<evidence type="ECO:0000256" key="5">
    <source>
        <dbReference type="ARBA" id="ARBA00022525"/>
    </source>
</evidence>
<evidence type="ECO:0000259" key="13">
    <source>
        <dbReference type="SMART" id="SM01192"/>
    </source>
</evidence>
<name>A0A1G2HSE8_9BACT</name>
<dbReference type="InterPro" id="IPR036849">
    <property type="entry name" value="Enolase-like_C_sf"/>
</dbReference>
<keyword evidence="5 9" id="KW-0964">Secreted</keyword>
<feature type="binding site" evidence="9">
    <location>
        <position position="377"/>
    </location>
    <ligand>
        <name>(2R)-2-phosphoglycerate</name>
        <dbReference type="ChEBI" id="CHEBI:58289"/>
    </ligand>
</feature>
<evidence type="ECO:0000259" key="14">
    <source>
        <dbReference type="SMART" id="SM01193"/>
    </source>
</evidence>
<dbReference type="SFLD" id="SFLDG00178">
    <property type="entry name" value="enolase"/>
    <property type="match status" value="1"/>
</dbReference>
<dbReference type="AlphaFoldDB" id="A0A1G2HSE8"/>